<dbReference type="InterPro" id="IPR036388">
    <property type="entry name" value="WH-like_DNA-bd_sf"/>
</dbReference>
<dbReference type="PANTHER" id="PTHR33164">
    <property type="entry name" value="TRANSCRIPTIONAL REGULATOR, MARR FAMILY"/>
    <property type="match status" value="1"/>
</dbReference>
<dbReference type="RefSeq" id="WP_119929793.1">
    <property type="nucleotide sequence ID" value="NZ_QZEY01000015.1"/>
</dbReference>
<dbReference type="SMART" id="SM00347">
    <property type="entry name" value="HTH_MARR"/>
    <property type="match status" value="1"/>
</dbReference>
<dbReference type="PANTHER" id="PTHR33164:SF104">
    <property type="entry name" value="TRANSCRIPTIONAL REGULATORY PROTEIN"/>
    <property type="match status" value="1"/>
</dbReference>
<dbReference type="GO" id="GO:0003700">
    <property type="term" value="F:DNA-binding transcription factor activity"/>
    <property type="evidence" value="ECO:0007669"/>
    <property type="project" value="InterPro"/>
</dbReference>
<keyword evidence="3" id="KW-1185">Reference proteome</keyword>
<dbReference type="Proteomes" id="UP000265768">
    <property type="component" value="Unassembled WGS sequence"/>
</dbReference>
<gene>
    <name evidence="2" type="ORF">D5H75_29210</name>
</gene>
<organism evidence="2 3">
    <name type="scientific">Bailinhaonella thermotolerans</name>
    <dbReference type="NCBI Taxonomy" id="1070861"/>
    <lineage>
        <taxon>Bacteria</taxon>
        <taxon>Bacillati</taxon>
        <taxon>Actinomycetota</taxon>
        <taxon>Actinomycetes</taxon>
        <taxon>Streptosporangiales</taxon>
        <taxon>Streptosporangiaceae</taxon>
        <taxon>Bailinhaonella</taxon>
    </lineage>
</organism>
<name>A0A3A4ACB0_9ACTN</name>
<dbReference type="Gene3D" id="1.10.10.10">
    <property type="entry name" value="Winged helix-like DNA-binding domain superfamily/Winged helix DNA-binding domain"/>
    <property type="match status" value="1"/>
</dbReference>
<dbReference type="EMBL" id="QZEY01000015">
    <property type="protein sequence ID" value="RJL24417.1"/>
    <property type="molecule type" value="Genomic_DNA"/>
</dbReference>
<accession>A0A3A4ACB0</accession>
<proteinExistence type="predicted"/>
<evidence type="ECO:0000259" key="1">
    <source>
        <dbReference type="PROSITE" id="PS50995"/>
    </source>
</evidence>
<feature type="domain" description="HTH marR-type" evidence="1">
    <location>
        <begin position="28"/>
        <end position="163"/>
    </location>
</feature>
<protein>
    <submittedName>
        <fullName evidence="2">MarR family transcriptional regulator</fullName>
    </submittedName>
</protein>
<comment type="caution">
    <text evidence="2">The sequence shown here is derived from an EMBL/GenBank/DDBJ whole genome shotgun (WGS) entry which is preliminary data.</text>
</comment>
<dbReference type="PRINTS" id="PR00598">
    <property type="entry name" value="HTHMARR"/>
</dbReference>
<dbReference type="Pfam" id="PF12802">
    <property type="entry name" value="MarR_2"/>
    <property type="match status" value="1"/>
</dbReference>
<sequence length="173" mass="19477">MARADRPDPVEAILAQWRRERPDVDVSPLAVFGRLHRSFLRYQDRISEVFDRYGITMAAFDVLAALRRSGPPYRRTAGELAEITLVTSGGLTLRIDRLEAAGLVVRERDPADRRVVHARLTKEGLALVDEVVEAHFANEREMLAGLTEPERRRLSALLAKLERSLDQAARAVP</sequence>
<dbReference type="GO" id="GO:0006950">
    <property type="term" value="P:response to stress"/>
    <property type="evidence" value="ECO:0007669"/>
    <property type="project" value="TreeGrafter"/>
</dbReference>
<dbReference type="InterPro" id="IPR039422">
    <property type="entry name" value="MarR/SlyA-like"/>
</dbReference>
<dbReference type="AlphaFoldDB" id="A0A3A4ACB0"/>
<dbReference type="InterPro" id="IPR000835">
    <property type="entry name" value="HTH_MarR-typ"/>
</dbReference>
<reference evidence="2 3" key="1">
    <citation type="submission" date="2018-09" db="EMBL/GenBank/DDBJ databases">
        <title>YIM 75507 draft genome.</title>
        <authorList>
            <person name="Tang S."/>
            <person name="Feng Y."/>
        </authorList>
    </citation>
    <scope>NUCLEOTIDE SEQUENCE [LARGE SCALE GENOMIC DNA]</scope>
    <source>
        <strain evidence="2 3">YIM 75507</strain>
    </source>
</reference>
<evidence type="ECO:0000313" key="2">
    <source>
        <dbReference type="EMBL" id="RJL24417.1"/>
    </source>
</evidence>
<dbReference type="PROSITE" id="PS50995">
    <property type="entry name" value="HTH_MARR_2"/>
    <property type="match status" value="1"/>
</dbReference>
<dbReference type="InterPro" id="IPR036390">
    <property type="entry name" value="WH_DNA-bd_sf"/>
</dbReference>
<dbReference type="OrthoDB" id="3237509at2"/>
<dbReference type="SUPFAM" id="SSF46785">
    <property type="entry name" value="Winged helix' DNA-binding domain"/>
    <property type="match status" value="1"/>
</dbReference>
<evidence type="ECO:0000313" key="3">
    <source>
        <dbReference type="Proteomes" id="UP000265768"/>
    </source>
</evidence>